<dbReference type="SUPFAM" id="SSF47954">
    <property type="entry name" value="Cyclin-like"/>
    <property type="match status" value="2"/>
</dbReference>
<dbReference type="PANTHER" id="PTHR11618:SF13">
    <property type="entry name" value="TRANSCRIPTION INITIATION FACTOR IIB"/>
    <property type="match status" value="1"/>
</dbReference>
<evidence type="ECO:0000259" key="7">
    <source>
        <dbReference type="PROSITE" id="PS51134"/>
    </source>
</evidence>
<sequence>MATQERKCPDCNGIHFVEDHANGDIVCKGCGLVVEAHIIDERSEWRTFSDKDKESADPNRVGGPTNQLLEGGGLSTVIGKGRDGDANYMLNRLHTRSNNPDRALVAAFKTLGDMCERLSLVNTAIKDAACDLYKRAMESGRLRGRGMMSICAACLYLACRQNNTPRSFKEITEIMPPNVAKKDIGRCFKEVVQLMKDTAAAGTGGALAAANMAALAPTAQHPADYMRRFCSELKLKDLHQSVLRACNEMALKAKPKEAGGGVKPWDGRSPISIAAAILYMVTTMMCVGKDAVSMQDVHLVTNVAEATIRTAYRDLYGDLKNLLPQGLGTPEQIARLPVPRFLD</sequence>
<dbReference type="GO" id="GO:0008270">
    <property type="term" value="F:zinc ion binding"/>
    <property type="evidence" value="ECO:0007669"/>
    <property type="project" value="UniProtKB-KW"/>
</dbReference>
<feature type="domain" description="TFIIB-type" evidence="7">
    <location>
        <begin position="4"/>
        <end position="35"/>
    </location>
</feature>
<keyword evidence="4" id="KW-0804">Transcription</keyword>
<comment type="similarity">
    <text evidence="1">Belongs to the TFIIB family.</text>
</comment>
<dbReference type="FunFam" id="1.10.472.170:FF:000001">
    <property type="entry name" value="Transcription initiation factor IIB"/>
    <property type="match status" value="1"/>
</dbReference>
<keyword evidence="6" id="KW-0862">Zinc</keyword>
<dbReference type="GO" id="GO:0070897">
    <property type="term" value="P:transcription preinitiation complex assembly"/>
    <property type="evidence" value="ECO:0007669"/>
    <property type="project" value="InterPro"/>
</dbReference>
<dbReference type="PROSITE" id="PS51134">
    <property type="entry name" value="ZF_TFIIB"/>
    <property type="match status" value="1"/>
</dbReference>
<dbReference type="SUPFAM" id="SSF57783">
    <property type="entry name" value="Zinc beta-ribbon"/>
    <property type="match status" value="1"/>
</dbReference>
<reference evidence="8" key="1">
    <citation type="submission" date="2021-01" db="EMBL/GenBank/DDBJ databases">
        <authorList>
            <person name="Corre E."/>
            <person name="Pelletier E."/>
            <person name="Niang G."/>
            <person name="Scheremetjew M."/>
            <person name="Finn R."/>
            <person name="Kale V."/>
            <person name="Holt S."/>
            <person name="Cochrane G."/>
            <person name="Meng A."/>
            <person name="Brown T."/>
            <person name="Cohen L."/>
        </authorList>
    </citation>
    <scope>NUCLEOTIDE SEQUENCE</scope>
    <source>
        <strain evidence="8">SAG 11-49</strain>
    </source>
</reference>
<dbReference type="PRINTS" id="PR00685">
    <property type="entry name" value="TIFACTORIIB"/>
</dbReference>
<dbReference type="InterPro" id="IPR013763">
    <property type="entry name" value="Cyclin-like_dom"/>
</dbReference>
<evidence type="ECO:0000256" key="3">
    <source>
        <dbReference type="ARBA" id="ARBA00023015"/>
    </source>
</evidence>
<dbReference type="EMBL" id="HBFB01022136">
    <property type="protein sequence ID" value="CAD8685590.1"/>
    <property type="molecule type" value="Transcribed_RNA"/>
</dbReference>
<evidence type="ECO:0000256" key="5">
    <source>
        <dbReference type="ARBA" id="ARBA00031706"/>
    </source>
</evidence>
<dbReference type="Pfam" id="PF00382">
    <property type="entry name" value="TFIIB"/>
    <property type="match status" value="2"/>
</dbReference>
<evidence type="ECO:0000256" key="1">
    <source>
        <dbReference type="ARBA" id="ARBA00010857"/>
    </source>
</evidence>
<dbReference type="Pfam" id="PF08271">
    <property type="entry name" value="Zn_Ribbon_TF"/>
    <property type="match status" value="1"/>
</dbReference>
<dbReference type="InterPro" id="IPR000812">
    <property type="entry name" value="TFIIB"/>
</dbReference>
<dbReference type="GO" id="GO:0097550">
    <property type="term" value="C:transcription preinitiation complex"/>
    <property type="evidence" value="ECO:0007669"/>
    <property type="project" value="TreeGrafter"/>
</dbReference>
<name>A0A7S0RRQ4_9CHLO</name>
<evidence type="ECO:0000256" key="4">
    <source>
        <dbReference type="ARBA" id="ARBA00023163"/>
    </source>
</evidence>
<dbReference type="SMART" id="SM00385">
    <property type="entry name" value="CYCLIN"/>
    <property type="match status" value="2"/>
</dbReference>
<dbReference type="GO" id="GO:0005634">
    <property type="term" value="C:nucleus"/>
    <property type="evidence" value="ECO:0007669"/>
    <property type="project" value="TreeGrafter"/>
</dbReference>
<dbReference type="InterPro" id="IPR013137">
    <property type="entry name" value="Znf_TFIIB"/>
</dbReference>
<dbReference type="GO" id="GO:0017025">
    <property type="term" value="F:TBP-class protein binding"/>
    <property type="evidence" value="ECO:0007669"/>
    <property type="project" value="InterPro"/>
</dbReference>
<dbReference type="AlphaFoldDB" id="A0A7S0RRQ4"/>
<dbReference type="CDD" id="cd20551">
    <property type="entry name" value="CYCLIN_TFIIB_rpt1"/>
    <property type="match status" value="1"/>
</dbReference>
<keyword evidence="6" id="KW-0863">Zinc-finger</keyword>
<keyword evidence="2" id="KW-0677">Repeat</keyword>
<dbReference type="Gene3D" id="1.10.472.10">
    <property type="entry name" value="Cyclin-like"/>
    <property type="match status" value="1"/>
</dbReference>
<evidence type="ECO:0000256" key="2">
    <source>
        <dbReference type="ARBA" id="ARBA00022737"/>
    </source>
</evidence>
<organism evidence="8">
    <name type="scientific">Chlamydomonas leiostraca</name>
    <dbReference type="NCBI Taxonomy" id="1034604"/>
    <lineage>
        <taxon>Eukaryota</taxon>
        <taxon>Viridiplantae</taxon>
        <taxon>Chlorophyta</taxon>
        <taxon>core chlorophytes</taxon>
        <taxon>Chlorophyceae</taxon>
        <taxon>CS clade</taxon>
        <taxon>Chlamydomonadales</taxon>
        <taxon>Chlamydomonadaceae</taxon>
        <taxon>Chlamydomonas</taxon>
    </lineage>
</organism>
<dbReference type="PANTHER" id="PTHR11618">
    <property type="entry name" value="TRANSCRIPTION INITIATION FACTOR IIB-RELATED"/>
    <property type="match status" value="1"/>
</dbReference>
<keyword evidence="6" id="KW-0479">Metal-binding</keyword>
<proteinExistence type="inferred from homology"/>
<keyword evidence="3" id="KW-0805">Transcription regulation</keyword>
<protein>
    <recommendedName>
        <fullName evidence="5">General transcription factor TFIIB</fullName>
    </recommendedName>
</protein>
<evidence type="ECO:0000256" key="6">
    <source>
        <dbReference type="PROSITE-ProRule" id="PRU00469"/>
    </source>
</evidence>
<gene>
    <name evidence="8" type="ORF">CLEI1391_LOCUS12419</name>
</gene>
<evidence type="ECO:0000313" key="8">
    <source>
        <dbReference type="EMBL" id="CAD8685590.1"/>
    </source>
</evidence>
<dbReference type="InterPro" id="IPR013150">
    <property type="entry name" value="TFIIB_cyclin"/>
</dbReference>
<dbReference type="Gene3D" id="1.10.472.170">
    <property type="match status" value="1"/>
</dbReference>
<dbReference type="InterPro" id="IPR036915">
    <property type="entry name" value="Cyclin-like_sf"/>
</dbReference>
<accession>A0A7S0RRQ4</accession>